<dbReference type="SUPFAM" id="SSF52540">
    <property type="entry name" value="P-loop containing nucleoside triphosphate hydrolases"/>
    <property type="match status" value="1"/>
</dbReference>
<organism evidence="1 2">
    <name type="scientific">Mycobacterium shigaense</name>
    <dbReference type="NCBI Taxonomy" id="722731"/>
    <lineage>
        <taxon>Bacteria</taxon>
        <taxon>Bacillati</taxon>
        <taxon>Actinomycetota</taxon>
        <taxon>Actinomycetes</taxon>
        <taxon>Mycobacteriales</taxon>
        <taxon>Mycobacteriaceae</taxon>
        <taxon>Mycobacterium</taxon>
        <taxon>Mycobacterium simiae complex</taxon>
    </lineage>
</organism>
<evidence type="ECO:0000313" key="2">
    <source>
        <dbReference type="Proteomes" id="UP000217736"/>
    </source>
</evidence>
<dbReference type="Gene3D" id="3.40.50.300">
    <property type="entry name" value="P-loop containing nucleotide triphosphate hydrolases"/>
    <property type="match status" value="1"/>
</dbReference>
<evidence type="ECO:0008006" key="3">
    <source>
        <dbReference type="Google" id="ProtNLM"/>
    </source>
</evidence>
<dbReference type="Pfam" id="PF13469">
    <property type="entry name" value="Sulfotransfer_3"/>
    <property type="match status" value="1"/>
</dbReference>
<dbReference type="EMBL" id="AP018164">
    <property type="protein sequence ID" value="BAX95061.1"/>
    <property type="molecule type" value="Genomic_DNA"/>
</dbReference>
<dbReference type="InterPro" id="IPR027417">
    <property type="entry name" value="P-loop_NTPase"/>
</dbReference>
<dbReference type="RefSeq" id="WP_142404488.1">
    <property type="nucleotide sequence ID" value="NZ_CP022927.1"/>
</dbReference>
<proteinExistence type="predicted"/>
<dbReference type="Proteomes" id="UP000217736">
    <property type="component" value="Chromosome"/>
</dbReference>
<keyword evidence="2" id="KW-1185">Reference proteome</keyword>
<accession>A0A1Z4EQ26</accession>
<evidence type="ECO:0000313" key="1">
    <source>
        <dbReference type="EMBL" id="BAX95061.1"/>
    </source>
</evidence>
<dbReference type="AlphaFoldDB" id="A0A1Z4EQ26"/>
<protein>
    <recommendedName>
        <fullName evidence="3">Sulfotransferase family protein</fullName>
    </recommendedName>
</protein>
<reference evidence="2" key="1">
    <citation type="submission" date="2017-06" db="EMBL/GenBank/DDBJ databases">
        <title>Complete Genome Sequence of Mycobacterium shigaense.</title>
        <authorList>
            <person name="Fukano H."/>
            <person name="Yoshida M."/>
            <person name="Kazumi Y."/>
            <person name="Ogura Y."/>
            <person name="Mitarai S."/>
            <person name="Hayashi T."/>
            <person name="Hoshino Y."/>
        </authorList>
    </citation>
    <scope>NUCLEOTIDE SEQUENCE [LARGE SCALE GENOMIC DNA]</scope>
    <source>
        <strain evidence="2">UN-152</strain>
    </source>
</reference>
<gene>
    <name evidence="1" type="ORF">MSG_04955</name>
</gene>
<name>A0A1Z4EQ26_9MYCO</name>
<dbReference type="KEGG" id="mshg:MSG_04955"/>
<dbReference type="OrthoDB" id="4523062at2"/>
<sequence length="247" mass="27982">MTIVTQFLNRHGDIEIFDEIDLIHVDRGLAVGTLGAFLLERGMYEAYQQRARETSDPAVALRATMTELAHPHRIWGEKNPRYATELATVRRIFPESIILFVLRDPRDIVNSCLLHRDSPMRADTDFWIADTVTEALTLVWRCLEPLTAWKPEVVAVRYEAFTARPAAVLDAVLGAWGLNFSDFATPLAHPAPPTAGDHQFFREGVALPWKIGNLSPLRPKSFPRERIDADDPAWLDVDALARRFGYH</sequence>